<dbReference type="PANTHER" id="PTHR41309:SF2">
    <property type="entry name" value="MEMBRANE PROTEIN"/>
    <property type="match status" value="1"/>
</dbReference>
<gene>
    <name evidence="2" type="ORF">MACH08_04530</name>
</gene>
<evidence type="ECO:0000313" key="3">
    <source>
        <dbReference type="Proteomes" id="UP001275436"/>
    </source>
</evidence>
<keyword evidence="1" id="KW-1133">Transmembrane helix</keyword>
<dbReference type="Pfam" id="PF13346">
    <property type="entry name" value="ABC2_membrane_5"/>
    <property type="match status" value="1"/>
</dbReference>
<keyword evidence="1" id="KW-0472">Membrane</keyword>
<name>A0ABQ5TGL4_9BACI</name>
<dbReference type="Proteomes" id="UP001275436">
    <property type="component" value="Unassembled WGS sequence"/>
</dbReference>
<feature type="transmembrane region" description="Helical" evidence="1">
    <location>
        <begin position="104"/>
        <end position="125"/>
    </location>
</feature>
<feature type="transmembrane region" description="Helical" evidence="1">
    <location>
        <begin position="73"/>
        <end position="98"/>
    </location>
</feature>
<dbReference type="EMBL" id="BSKO01000001">
    <property type="protein sequence ID" value="GLO64669.1"/>
    <property type="molecule type" value="Genomic_DNA"/>
</dbReference>
<feature type="transmembrane region" description="Helical" evidence="1">
    <location>
        <begin position="132"/>
        <end position="156"/>
    </location>
</feature>
<evidence type="ECO:0000313" key="2">
    <source>
        <dbReference type="EMBL" id="GLO64669.1"/>
    </source>
</evidence>
<evidence type="ECO:0000256" key="1">
    <source>
        <dbReference type="SAM" id="Phobius"/>
    </source>
</evidence>
<feature type="transmembrane region" description="Helical" evidence="1">
    <location>
        <begin position="12"/>
        <end position="29"/>
    </location>
</feature>
<keyword evidence="3" id="KW-1185">Reference proteome</keyword>
<sequence>MFNLIKRDLILQKKLIILYMLISIGFIMLDKHHPAFIFLISSIFIPFNTHAYDEKTETNLLLNSLPYTRKQIIAARYIGAVVYMLLAMGWTSIGFIIFGKSFTLTDIVIGIGLFLTFVAFAYPLFYIFKPGYITIVIIISFLVLTALLPFISTLLSKHATFLMQLTEIMLYIFGAMFTILVYLLSWGISHWIYQRKAF</sequence>
<accession>A0ABQ5TGL4</accession>
<organism evidence="2 3">
    <name type="scientific">Oceanobacillus kimchii</name>
    <dbReference type="NCBI Taxonomy" id="746691"/>
    <lineage>
        <taxon>Bacteria</taxon>
        <taxon>Bacillati</taxon>
        <taxon>Bacillota</taxon>
        <taxon>Bacilli</taxon>
        <taxon>Bacillales</taxon>
        <taxon>Bacillaceae</taxon>
        <taxon>Oceanobacillus</taxon>
    </lineage>
</organism>
<dbReference type="RefSeq" id="WP_069686135.1">
    <property type="nucleotide sequence ID" value="NZ_BSKO01000001.1"/>
</dbReference>
<protein>
    <submittedName>
        <fullName evidence="2">Permease</fullName>
    </submittedName>
</protein>
<dbReference type="PANTHER" id="PTHR41309">
    <property type="entry name" value="MEMBRANE PROTEIN-RELATED"/>
    <property type="match status" value="1"/>
</dbReference>
<feature type="transmembrane region" description="Helical" evidence="1">
    <location>
        <begin position="168"/>
        <end position="193"/>
    </location>
</feature>
<keyword evidence="1" id="KW-0812">Transmembrane</keyword>
<reference evidence="2 3" key="1">
    <citation type="submission" date="2023-02" db="EMBL/GenBank/DDBJ databases">
        <title>Oceanobacillus kimchii IFOP_LL358 isolated form Alexandrium catenella lab strain.</title>
        <authorList>
            <person name="Gajardo G."/>
            <person name="Ueki S."/>
            <person name="Maruyama F."/>
        </authorList>
    </citation>
    <scope>NUCLEOTIDE SEQUENCE [LARGE SCALE GENOMIC DNA]</scope>
    <source>
        <strain evidence="2 3">IFOP_LL358</strain>
    </source>
</reference>
<comment type="caution">
    <text evidence="2">The sequence shown here is derived from an EMBL/GenBank/DDBJ whole genome shotgun (WGS) entry which is preliminary data.</text>
</comment>
<proteinExistence type="predicted"/>
<dbReference type="InterPro" id="IPR025699">
    <property type="entry name" value="ABC2_memb-like"/>
</dbReference>